<sequence>MHRKFIATIAAASIALTALGAVPASAGERETARAIATILGLAVVGKLIHDRNERKKERRQEYHAPVYDKHGPKVQHHTPRYTPPAYHHFEPRPLPQRVNRKLLPQECFRSFDTRRGKVRMFPARCLQRNYAFADRLPRQCEYVFRTPNGDRRGYEARCLRDQGYRLARG</sequence>
<keyword evidence="4" id="KW-1185">Reference proteome</keyword>
<evidence type="ECO:0000256" key="2">
    <source>
        <dbReference type="SAM" id="SignalP"/>
    </source>
</evidence>
<feature type="chain" id="PRO_5046161437" description="Lectin-like protein BA14k" evidence="2">
    <location>
        <begin position="27"/>
        <end position="169"/>
    </location>
</feature>
<evidence type="ECO:0000313" key="3">
    <source>
        <dbReference type="EMBL" id="MEW9919960.1"/>
    </source>
</evidence>
<gene>
    <name evidence="3" type="ORF">AB2B41_10110</name>
</gene>
<dbReference type="EMBL" id="JBFNXX010000006">
    <property type="protein sequence ID" value="MEW9919960.1"/>
    <property type="molecule type" value="Genomic_DNA"/>
</dbReference>
<keyword evidence="1" id="KW-0472">Membrane</keyword>
<comment type="caution">
    <text evidence="3">The sequence shown here is derived from an EMBL/GenBank/DDBJ whole genome shotgun (WGS) entry which is preliminary data.</text>
</comment>
<evidence type="ECO:0008006" key="5">
    <source>
        <dbReference type="Google" id="ProtNLM"/>
    </source>
</evidence>
<feature type="signal peptide" evidence="2">
    <location>
        <begin position="1"/>
        <end position="26"/>
    </location>
</feature>
<proteinExistence type="predicted"/>
<evidence type="ECO:0000313" key="4">
    <source>
        <dbReference type="Proteomes" id="UP001556098"/>
    </source>
</evidence>
<accession>A0ABV3RLV1</accession>
<organism evidence="3 4">
    <name type="scientific">Sulfitobacter sediminis</name>
    <dbReference type="NCBI Taxonomy" id="3234186"/>
    <lineage>
        <taxon>Bacteria</taxon>
        <taxon>Pseudomonadati</taxon>
        <taxon>Pseudomonadota</taxon>
        <taxon>Alphaproteobacteria</taxon>
        <taxon>Rhodobacterales</taxon>
        <taxon>Roseobacteraceae</taxon>
        <taxon>Sulfitobacter</taxon>
    </lineage>
</organism>
<reference evidence="3 4" key="1">
    <citation type="submission" date="2024-07" db="EMBL/GenBank/DDBJ databases">
        <title>Marimonas sp.nov., isolated from tidal-flat sediment.</title>
        <authorList>
            <person name="Jayan J.N."/>
            <person name="Lee S.S."/>
        </authorList>
    </citation>
    <scope>NUCLEOTIDE SEQUENCE [LARGE SCALE GENOMIC DNA]</scope>
    <source>
        <strain evidence="3 4">MJW-29</strain>
    </source>
</reference>
<name>A0ABV3RLV1_9RHOB</name>
<evidence type="ECO:0000256" key="1">
    <source>
        <dbReference type="SAM" id="Phobius"/>
    </source>
</evidence>
<keyword evidence="1" id="KW-1133">Transmembrane helix</keyword>
<dbReference type="Proteomes" id="UP001556098">
    <property type="component" value="Unassembled WGS sequence"/>
</dbReference>
<feature type="transmembrane region" description="Helical" evidence="1">
    <location>
        <begin position="31"/>
        <end position="49"/>
    </location>
</feature>
<keyword evidence="2" id="KW-0732">Signal</keyword>
<protein>
    <recommendedName>
        <fullName evidence="5">Lectin-like protein BA14k</fullName>
    </recommendedName>
</protein>
<dbReference type="RefSeq" id="WP_367877660.1">
    <property type="nucleotide sequence ID" value="NZ_JBFNXX010000006.1"/>
</dbReference>
<keyword evidence="1" id="KW-0812">Transmembrane</keyword>